<name>A0A7J8CIR3_ROUAE</name>
<keyword evidence="3" id="KW-1185">Reference proteome</keyword>
<accession>A0A7J8CIR3</accession>
<protein>
    <submittedName>
        <fullName evidence="2">Uncharacterized protein</fullName>
    </submittedName>
</protein>
<evidence type="ECO:0000313" key="3">
    <source>
        <dbReference type="Proteomes" id="UP000593571"/>
    </source>
</evidence>
<feature type="compositionally biased region" description="Pro residues" evidence="1">
    <location>
        <begin position="130"/>
        <end position="139"/>
    </location>
</feature>
<dbReference type="PROSITE" id="PS51257">
    <property type="entry name" value="PROKAR_LIPOPROTEIN"/>
    <property type="match status" value="1"/>
</dbReference>
<dbReference type="AlphaFoldDB" id="A0A7J8CIR3"/>
<evidence type="ECO:0000313" key="2">
    <source>
        <dbReference type="EMBL" id="KAF6410750.1"/>
    </source>
</evidence>
<organism evidence="2 3">
    <name type="scientific">Rousettus aegyptiacus</name>
    <name type="common">Egyptian fruit bat</name>
    <name type="synonym">Pteropus aegyptiacus</name>
    <dbReference type="NCBI Taxonomy" id="9407"/>
    <lineage>
        <taxon>Eukaryota</taxon>
        <taxon>Metazoa</taxon>
        <taxon>Chordata</taxon>
        <taxon>Craniata</taxon>
        <taxon>Vertebrata</taxon>
        <taxon>Euteleostomi</taxon>
        <taxon>Mammalia</taxon>
        <taxon>Eutheria</taxon>
        <taxon>Laurasiatheria</taxon>
        <taxon>Chiroptera</taxon>
        <taxon>Yinpterochiroptera</taxon>
        <taxon>Pteropodoidea</taxon>
        <taxon>Pteropodidae</taxon>
        <taxon>Rousettinae</taxon>
        <taxon>Rousettus</taxon>
    </lineage>
</organism>
<evidence type="ECO:0000256" key="1">
    <source>
        <dbReference type="SAM" id="MobiDB-lite"/>
    </source>
</evidence>
<dbReference type="EMBL" id="JACASE010000014">
    <property type="protein sequence ID" value="KAF6410750.1"/>
    <property type="molecule type" value="Genomic_DNA"/>
</dbReference>
<feature type="region of interest" description="Disordered" evidence="1">
    <location>
        <begin position="118"/>
        <end position="152"/>
    </location>
</feature>
<gene>
    <name evidence="2" type="ORF">HJG63_009191</name>
</gene>
<sequence>MDSVRSKAPGAVHSAGAGCRLGGRASCSSCASGACQDCSAVGPQGRRARRRWVGVPCTACLASGPGVCGDWCLGELGLGIWPVGRAEKGGMVKGGCRRVSLAWTMQLLLLGRQSWAGRSAGPGEGSRPFTSPPSCPPHGPLKGANLRRSGPTVHRAPLPLAALTFSLRGVPAP</sequence>
<dbReference type="Proteomes" id="UP000593571">
    <property type="component" value="Unassembled WGS sequence"/>
</dbReference>
<comment type="caution">
    <text evidence="2">The sequence shown here is derived from an EMBL/GenBank/DDBJ whole genome shotgun (WGS) entry which is preliminary data.</text>
</comment>
<proteinExistence type="predicted"/>
<reference evidence="2 3" key="1">
    <citation type="journal article" date="2020" name="Nature">
        <title>Six reference-quality genomes reveal evolution of bat adaptations.</title>
        <authorList>
            <person name="Jebb D."/>
            <person name="Huang Z."/>
            <person name="Pippel M."/>
            <person name="Hughes G.M."/>
            <person name="Lavrichenko K."/>
            <person name="Devanna P."/>
            <person name="Winkler S."/>
            <person name="Jermiin L.S."/>
            <person name="Skirmuntt E.C."/>
            <person name="Katzourakis A."/>
            <person name="Burkitt-Gray L."/>
            <person name="Ray D.A."/>
            <person name="Sullivan K.A.M."/>
            <person name="Roscito J.G."/>
            <person name="Kirilenko B.M."/>
            <person name="Davalos L.M."/>
            <person name="Corthals A.P."/>
            <person name="Power M.L."/>
            <person name="Jones G."/>
            <person name="Ransome R.D."/>
            <person name="Dechmann D.K.N."/>
            <person name="Locatelli A.G."/>
            <person name="Puechmaille S.J."/>
            <person name="Fedrigo O."/>
            <person name="Jarvis E.D."/>
            <person name="Hiller M."/>
            <person name="Vernes S.C."/>
            <person name="Myers E.W."/>
            <person name="Teeling E.C."/>
        </authorList>
    </citation>
    <scope>NUCLEOTIDE SEQUENCE [LARGE SCALE GENOMIC DNA]</scope>
    <source>
        <strain evidence="2">MRouAeg1</strain>
        <tissue evidence="2">Muscle</tissue>
    </source>
</reference>